<evidence type="ECO:0000256" key="13">
    <source>
        <dbReference type="ARBA" id="ARBA00023288"/>
    </source>
</evidence>
<dbReference type="GO" id="GO:0016682">
    <property type="term" value="F:oxidoreductase activity, acting on diphenols and related substances as donors, oxygen as acceptor"/>
    <property type="evidence" value="ECO:0007669"/>
    <property type="project" value="InterPro"/>
</dbReference>
<dbReference type="PROSITE" id="PS50857">
    <property type="entry name" value="COX2_CUA"/>
    <property type="match status" value="1"/>
</dbReference>
<evidence type="ECO:0000256" key="6">
    <source>
        <dbReference type="ARBA" id="ARBA00022692"/>
    </source>
</evidence>
<dbReference type="InterPro" id="IPR006333">
    <property type="entry name" value="Cyt_o_ubiquinol_oxidase_su2"/>
</dbReference>
<gene>
    <name evidence="18" type="ORF">B1812_07675</name>
</gene>
<sequence length="298" mass="32493">MMQPHFLSLAPSTTRASAALSELNQALVSGGVLEPRGPVGAGNAQILLNSLAIMLMIVVPTLLATIAFAWWFRASNSRATYRPDWTYSGRVELIVWGIPLLVVLFLSGVIWIGSHDLDPARPLAGEQKPLEIQVVSLDWKWLFIYPEEGVASVNEIAVPADRPVHFTLTSATVMNMFFVPQLGSMIATMNGMVTELHLKADRPGSYYGLSAQYSGAGFADMHFLLRALPPESFAQWTAEARKSGTALDENAYLALARERAASPPRLYGSIDRALFEKVAARRLQSDASLPAGHAEPME</sequence>
<dbReference type="PANTHER" id="PTHR22888:SF18">
    <property type="entry name" value="CYTOCHROME BO(3) UBIQUINOL OXIDASE SUBUNIT 2"/>
    <property type="match status" value="1"/>
</dbReference>
<evidence type="ECO:0000256" key="2">
    <source>
        <dbReference type="ARBA" id="ARBA00007866"/>
    </source>
</evidence>
<dbReference type="GO" id="GO:0005886">
    <property type="term" value="C:plasma membrane"/>
    <property type="evidence" value="ECO:0007669"/>
    <property type="project" value="UniProtKB-SubCell"/>
</dbReference>
<keyword evidence="19" id="KW-1185">Reference proteome</keyword>
<dbReference type="Gene3D" id="1.10.287.90">
    <property type="match status" value="1"/>
</dbReference>
<dbReference type="Proteomes" id="UP000193978">
    <property type="component" value="Chromosome"/>
</dbReference>
<dbReference type="InterPro" id="IPR045187">
    <property type="entry name" value="CcO_II"/>
</dbReference>
<evidence type="ECO:0000256" key="10">
    <source>
        <dbReference type="ARBA" id="ARBA00023002"/>
    </source>
</evidence>
<dbReference type="GO" id="GO:0005507">
    <property type="term" value="F:copper ion binding"/>
    <property type="evidence" value="ECO:0007669"/>
    <property type="project" value="InterPro"/>
</dbReference>
<dbReference type="PROSITE" id="PS50999">
    <property type="entry name" value="COX2_TM"/>
    <property type="match status" value="1"/>
</dbReference>
<dbReference type="GO" id="GO:0042773">
    <property type="term" value="P:ATP synthesis coupled electron transport"/>
    <property type="evidence" value="ECO:0007669"/>
    <property type="project" value="TreeGrafter"/>
</dbReference>
<dbReference type="InterPro" id="IPR008972">
    <property type="entry name" value="Cupredoxin"/>
</dbReference>
<evidence type="ECO:0000256" key="1">
    <source>
        <dbReference type="ARBA" id="ARBA00004651"/>
    </source>
</evidence>
<dbReference type="CDD" id="cd04212">
    <property type="entry name" value="CuRO_UO_II"/>
    <property type="match status" value="1"/>
</dbReference>
<dbReference type="OrthoDB" id="9783445at2"/>
<feature type="domain" description="Cytochrome oxidase subunit II copper A binding" evidence="16">
    <location>
        <begin position="127"/>
        <end position="239"/>
    </location>
</feature>
<dbReference type="AlphaFoldDB" id="A0A1W6MTN4"/>
<keyword evidence="5 14" id="KW-0679">Respiratory chain</keyword>
<dbReference type="PIRSF" id="PIRSF000292">
    <property type="entry name" value="Ubi_od_II"/>
    <property type="match status" value="1"/>
</dbReference>
<keyword evidence="3 14" id="KW-0813">Transport</keyword>
<keyword evidence="6 15" id="KW-0812">Transmembrane</keyword>
<dbReference type="InterPro" id="IPR010514">
    <property type="entry name" value="COX_ARM"/>
</dbReference>
<dbReference type="SUPFAM" id="SSF81464">
    <property type="entry name" value="Cytochrome c oxidase subunit II-like, transmembrane region"/>
    <property type="match status" value="1"/>
</dbReference>
<dbReference type="Pfam" id="PF00116">
    <property type="entry name" value="COX2"/>
    <property type="match status" value="1"/>
</dbReference>
<keyword evidence="4 14" id="KW-1003">Cell membrane</keyword>
<evidence type="ECO:0000256" key="14">
    <source>
        <dbReference type="PIRNR" id="PIRNR000292"/>
    </source>
</evidence>
<dbReference type="KEGG" id="mbry:B1812_07675"/>
<feature type="transmembrane region" description="Helical" evidence="15">
    <location>
        <begin position="93"/>
        <end position="113"/>
    </location>
</feature>
<accession>A0A1W6MTN4</accession>
<evidence type="ECO:0000259" key="17">
    <source>
        <dbReference type="PROSITE" id="PS50999"/>
    </source>
</evidence>
<name>A0A1W6MTN4_9HYPH</name>
<evidence type="ECO:0000259" key="16">
    <source>
        <dbReference type="PROSITE" id="PS50857"/>
    </source>
</evidence>
<evidence type="ECO:0000313" key="18">
    <source>
        <dbReference type="EMBL" id="ARN80971.1"/>
    </source>
</evidence>
<evidence type="ECO:0000256" key="7">
    <source>
        <dbReference type="ARBA" id="ARBA00022729"/>
    </source>
</evidence>
<dbReference type="GO" id="GO:0004129">
    <property type="term" value="F:cytochrome-c oxidase activity"/>
    <property type="evidence" value="ECO:0007669"/>
    <property type="project" value="UniProtKB-UniRule"/>
</dbReference>
<keyword evidence="10 14" id="KW-0560">Oxidoreductase</keyword>
<evidence type="ECO:0000256" key="11">
    <source>
        <dbReference type="ARBA" id="ARBA00023136"/>
    </source>
</evidence>
<keyword evidence="11 14" id="KW-0472">Membrane</keyword>
<dbReference type="EMBL" id="CP019948">
    <property type="protein sequence ID" value="ARN80971.1"/>
    <property type="molecule type" value="Genomic_DNA"/>
</dbReference>
<protein>
    <recommendedName>
        <fullName evidence="14">Ubiquinol oxidase subunit 2</fullName>
    </recommendedName>
</protein>
<keyword evidence="9 15" id="KW-1133">Transmembrane helix</keyword>
<dbReference type="STRING" id="655015.B1812_07675"/>
<feature type="domain" description="Cytochrome oxidase subunit II transmembrane region profile" evidence="17">
    <location>
        <begin position="24"/>
        <end position="121"/>
    </location>
</feature>
<evidence type="ECO:0000256" key="9">
    <source>
        <dbReference type="ARBA" id="ARBA00022989"/>
    </source>
</evidence>
<dbReference type="InterPro" id="IPR034227">
    <property type="entry name" value="CuRO_UO_II"/>
</dbReference>
<comment type="similarity">
    <text evidence="2 14">Belongs to the cytochrome c oxidase subunit 2 family.</text>
</comment>
<comment type="subcellular location">
    <subcellularLocation>
        <location evidence="1">Cell membrane</location>
        <topology evidence="1">Multi-pass membrane protein</topology>
    </subcellularLocation>
</comment>
<feature type="transmembrane region" description="Helical" evidence="15">
    <location>
        <begin position="46"/>
        <end position="72"/>
    </location>
</feature>
<dbReference type="RefSeq" id="WP_085771063.1">
    <property type="nucleotide sequence ID" value="NZ_AP027149.1"/>
</dbReference>
<evidence type="ECO:0000256" key="12">
    <source>
        <dbReference type="ARBA" id="ARBA00023139"/>
    </source>
</evidence>
<dbReference type="SUPFAM" id="SSF49503">
    <property type="entry name" value="Cupredoxins"/>
    <property type="match status" value="1"/>
</dbReference>
<proteinExistence type="inferred from homology"/>
<evidence type="ECO:0000256" key="3">
    <source>
        <dbReference type="ARBA" id="ARBA00022448"/>
    </source>
</evidence>
<evidence type="ECO:0000256" key="15">
    <source>
        <dbReference type="SAM" id="Phobius"/>
    </source>
</evidence>
<dbReference type="GO" id="GO:0009486">
    <property type="term" value="F:cytochrome bo3 ubiquinol oxidase activity"/>
    <property type="evidence" value="ECO:0007669"/>
    <property type="project" value="InterPro"/>
</dbReference>
<evidence type="ECO:0000256" key="4">
    <source>
        <dbReference type="ARBA" id="ARBA00022475"/>
    </source>
</evidence>
<dbReference type="Gene3D" id="2.60.40.420">
    <property type="entry name" value="Cupredoxins - blue copper proteins"/>
    <property type="match status" value="1"/>
</dbReference>
<evidence type="ECO:0000313" key="19">
    <source>
        <dbReference type="Proteomes" id="UP000193978"/>
    </source>
</evidence>
<dbReference type="InterPro" id="IPR002429">
    <property type="entry name" value="CcO_II-like_C"/>
</dbReference>
<keyword evidence="8 14" id="KW-0249">Electron transport</keyword>
<organism evidence="18 19">
    <name type="scientific">Methylocystis bryophila</name>
    <dbReference type="NCBI Taxonomy" id="655015"/>
    <lineage>
        <taxon>Bacteria</taxon>
        <taxon>Pseudomonadati</taxon>
        <taxon>Pseudomonadota</taxon>
        <taxon>Alphaproteobacteria</taxon>
        <taxon>Hyphomicrobiales</taxon>
        <taxon>Methylocystaceae</taxon>
        <taxon>Methylocystis</taxon>
    </lineage>
</organism>
<keyword evidence="13" id="KW-0449">Lipoprotein</keyword>
<reference evidence="18 19" key="1">
    <citation type="submission" date="2017-02" db="EMBL/GenBank/DDBJ databases">
        <authorList>
            <person name="Peterson S.W."/>
        </authorList>
    </citation>
    <scope>NUCLEOTIDE SEQUENCE [LARGE SCALE GENOMIC DNA]</scope>
    <source>
        <strain evidence="18 19">S285</strain>
    </source>
</reference>
<evidence type="ECO:0000256" key="8">
    <source>
        <dbReference type="ARBA" id="ARBA00022982"/>
    </source>
</evidence>
<dbReference type="InterPro" id="IPR011759">
    <property type="entry name" value="Cyt_c_oxidase_su2_TM_dom"/>
</dbReference>
<dbReference type="Pfam" id="PF06481">
    <property type="entry name" value="COX_ARM"/>
    <property type="match status" value="1"/>
</dbReference>
<keyword evidence="7" id="KW-0732">Signal</keyword>
<dbReference type="NCBIfam" id="TIGR01433">
    <property type="entry name" value="CyoA"/>
    <property type="match status" value="1"/>
</dbReference>
<dbReference type="PANTHER" id="PTHR22888">
    <property type="entry name" value="CYTOCHROME C OXIDASE, SUBUNIT II"/>
    <property type="match status" value="1"/>
</dbReference>
<evidence type="ECO:0000256" key="5">
    <source>
        <dbReference type="ARBA" id="ARBA00022660"/>
    </source>
</evidence>
<keyword evidence="12" id="KW-0564">Palmitate</keyword>
<dbReference type="InterPro" id="IPR036257">
    <property type="entry name" value="Cyt_c_oxidase_su2_TM_sf"/>
</dbReference>